<feature type="compositionally biased region" description="Polar residues" evidence="2">
    <location>
        <begin position="451"/>
        <end position="483"/>
    </location>
</feature>
<gene>
    <name evidence="3" type="ORF">N0F65_012034</name>
</gene>
<evidence type="ECO:0000313" key="3">
    <source>
        <dbReference type="EMBL" id="DAZ96931.1"/>
    </source>
</evidence>
<dbReference type="PANTHER" id="PTHR15750:SF2">
    <property type="entry name" value="VASOHIBIN"/>
    <property type="match status" value="1"/>
</dbReference>
<feature type="active site" evidence="1">
    <location>
        <position position="142"/>
    </location>
</feature>
<feature type="compositionally biased region" description="Low complexity" evidence="2">
    <location>
        <begin position="422"/>
        <end position="444"/>
    </location>
</feature>
<evidence type="ECO:0000256" key="1">
    <source>
        <dbReference type="PIRSR" id="PIRSR628131-1"/>
    </source>
</evidence>
<evidence type="ECO:0000256" key="2">
    <source>
        <dbReference type="SAM" id="MobiDB-lite"/>
    </source>
</evidence>
<dbReference type="Proteomes" id="UP001146120">
    <property type="component" value="Unassembled WGS sequence"/>
</dbReference>
<evidence type="ECO:0000313" key="4">
    <source>
        <dbReference type="Proteomes" id="UP001146120"/>
    </source>
</evidence>
<organism evidence="3 4">
    <name type="scientific">Lagenidium giganteum</name>
    <dbReference type="NCBI Taxonomy" id="4803"/>
    <lineage>
        <taxon>Eukaryota</taxon>
        <taxon>Sar</taxon>
        <taxon>Stramenopiles</taxon>
        <taxon>Oomycota</taxon>
        <taxon>Peronosporomycetes</taxon>
        <taxon>Pythiales</taxon>
        <taxon>Pythiaceae</taxon>
    </lineage>
</organism>
<comment type="caution">
    <text evidence="3">The sequence shown here is derived from an EMBL/GenBank/DDBJ whole genome shotgun (WGS) entry which is preliminary data.</text>
</comment>
<name>A0AAV2YRT3_9STRA</name>
<feature type="active site" evidence="1">
    <location>
        <position position="90"/>
    </location>
</feature>
<dbReference type="PANTHER" id="PTHR15750">
    <property type="entry name" value="VASOHIBIN-1-LIKE ISOFORM X2"/>
    <property type="match status" value="1"/>
</dbReference>
<keyword evidence="4" id="KW-1185">Reference proteome</keyword>
<dbReference type="InterPro" id="IPR028131">
    <property type="entry name" value="VASH1"/>
</dbReference>
<feature type="region of interest" description="Disordered" evidence="2">
    <location>
        <begin position="268"/>
        <end position="301"/>
    </location>
</feature>
<dbReference type="Pfam" id="PF14822">
    <property type="entry name" value="Vasohibin"/>
    <property type="match status" value="1"/>
</dbReference>
<reference evidence="3" key="2">
    <citation type="journal article" date="2023" name="Microbiol Resour">
        <title>Decontamination and Annotation of the Draft Genome Sequence of the Oomycete Lagenidium giganteum ARSEF 373.</title>
        <authorList>
            <person name="Morgan W.R."/>
            <person name="Tartar A."/>
        </authorList>
    </citation>
    <scope>NUCLEOTIDE SEQUENCE</scope>
    <source>
        <strain evidence="3">ARSEF 373</strain>
    </source>
</reference>
<feature type="region of interest" description="Disordered" evidence="2">
    <location>
        <begin position="411"/>
        <end position="486"/>
    </location>
</feature>
<evidence type="ECO:0008006" key="5">
    <source>
        <dbReference type="Google" id="ProtNLM"/>
    </source>
</evidence>
<sequence length="531" mass="58186">MAATSSEELQEAWLQVRQMPELVEPPIPKVPLMNGKTSTKAKLVAIQAFLNALEYNYTGTLYFDVNKNRSFKSIVSTAKEIVNEALPIQCLEAVFVSSYLTASLSDVERFPISFRSVAGSTVHRHIVLAIRHQGKWGALGLSRSDKLMYKDVKFSSLSELMAEFCECFRSLCHTVLKIYIGFPFSHDIHSSEKVEWRVLNLPLEATAWTDVASHMDTFAREALDMIALKKARGGMPENFNARFPLHEPETEQLKRSPEKRGVATGSFEFPTAVDGNDEGSFPPPPAEGLKTIPSPEKDDSTHGKYELIKELTSATSPPILVAPDQLVFKRALANTAQMLPTNVFLQNTTTSPFLIELEEPSGQLEIVTKDSASSDSAHHGQSGDAVVPKTTASFRISAKGMIVIAIKYRPRTDDDGNQSVHAAAAESAKTSKRTSASSSTTTAQTGGGNRTPRTIVTPRSSAQPHSVTSARQAKKTMSPSKKQPTVLPNAVQLRCTRLPCAANGTDDQTNDLEHHEHEVFVHQLPFTILTS</sequence>
<accession>A0AAV2YRT3</accession>
<dbReference type="EMBL" id="DAKRPA010000151">
    <property type="protein sequence ID" value="DAZ96931.1"/>
    <property type="molecule type" value="Genomic_DNA"/>
</dbReference>
<dbReference type="GO" id="GO:0005737">
    <property type="term" value="C:cytoplasm"/>
    <property type="evidence" value="ECO:0007669"/>
    <property type="project" value="InterPro"/>
</dbReference>
<reference evidence="3" key="1">
    <citation type="submission" date="2022-11" db="EMBL/GenBank/DDBJ databases">
        <authorList>
            <person name="Morgan W.R."/>
            <person name="Tartar A."/>
        </authorList>
    </citation>
    <scope>NUCLEOTIDE SEQUENCE</scope>
    <source>
        <strain evidence="3">ARSEF 373</strain>
    </source>
</reference>
<proteinExistence type="predicted"/>
<dbReference type="AlphaFoldDB" id="A0AAV2YRT3"/>
<feature type="active site" evidence="1">
    <location>
        <position position="125"/>
    </location>
</feature>
<protein>
    <recommendedName>
        <fullName evidence="5">Vasohibin</fullName>
    </recommendedName>
</protein>